<dbReference type="Proteomes" id="UP000001070">
    <property type="component" value="Unassembled WGS sequence"/>
</dbReference>
<dbReference type="InParanoid" id="B4JI41"/>
<sequence length="158" mass="17861">MNGRNKLTENNLGKKADINFVNSVLRSHKAQVDEDAKGMLLDVVYTLARDKLAELRCFADLKNKRLIDEEDLRISNVEKINEFQDGPMYLDQTIIQPIAKPVRPTSLLLPPWGDCELGVDAHLKELKSEASEADKQPDDDNPKKVARKQALSKSKNQH</sequence>
<protein>
    <submittedName>
        <fullName evidence="2">GH18565</fullName>
    </submittedName>
</protein>
<name>B4JI41_DROGR</name>
<dbReference type="AlphaFoldDB" id="B4JI41"/>
<feature type="region of interest" description="Disordered" evidence="1">
    <location>
        <begin position="127"/>
        <end position="158"/>
    </location>
</feature>
<accession>B4JI41</accession>
<dbReference type="OrthoDB" id="7872845at2759"/>
<dbReference type="HOGENOM" id="CLU_141834_0_0_1"/>
<feature type="compositionally biased region" description="Basic and acidic residues" evidence="1">
    <location>
        <begin position="127"/>
        <end position="143"/>
    </location>
</feature>
<dbReference type="PhylomeDB" id="B4JI41"/>
<dbReference type="EMBL" id="CH916369">
    <property type="protein sequence ID" value="EDV92922.1"/>
    <property type="molecule type" value="Genomic_DNA"/>
</dbReference>
<dbReference type="eggNOG" id="ENOG502QS37">
    <property type="taxonomic scope" value="Eukaryota"/>
</dbReference>
<organism evidence="3">
    <name type="scientific">Drosophila grimshawi</name>
    <name type="common">Hawaiian fruit fly</name>
    <name type="synonym">Idiomyia grimshawi</name>
    <dbReference type="NCBI Taxonomy" id="7222"/>
    <lineage>
        <taxon>Eukaryota</taxon>
        <taxon>Metazoa</taxon>
        <taxon>Ecdysozoa</taxon>
        <taxon>Arthropoda</taxon>
        <taxon>Hexapoda</taxon>
        <taxon>Insecta</taxon>
        <taxon>Pterygota</taxon>
        <taxon>Neoptera</taxon>
        <taxon>Endopterygota</taxon>
        <taxon>Diptera</taxon>
        <taxon>Brachycera</taxon>
        <taxon>Muscomorpha</taxon>
        <taxon>Ephydroidea</taxon>
        <taxon>Drosophilidae</taxon>
        <taxon>Drosophila</taxon>
        <taxon>Hawaiian Drosophila</taxon>
    </lineage>
</organism>
<evidence type="ECO:0000256" key="1">
    <source>
        <dbReference type="SAM" id="MobiDB-lite"/>
    </source>
</evidence>
<proteinExistence type="predicted"/>
<dbReference type="OMA" id="PPWRNCQ"/>
<evidence type="ECO:0000313" key="3">
    <source>
        <dbReference type="Proteomes" id="UP000001070"/>
    </source>
</evidence>
<evidence type="ECO:0000313" key="2">
    <source>
        <dbReference type="EMBL" id="EDV92922.1"/>
    </source>
</evidence>
<reference evidence="2 3" key="1">
    <citation type="journal article" date="2007" name="Nature">
        <title>Evolution of genes and genomes on the Drosophila phylogeny.</title>
        <authorList>
            <consortium name="Drosophila 12 Genomes Consortium"/>
            <person name="Clark A.G."/>
            <person name="Eisen M.B."/>
            <person name="Smith D.R."/>
            <person name="Bergman C.M."/>
            <person name="Oliver B."/>
            <person name="Markow T.A."/>
            <person name="Kaufman T.C."/>
            <person name="Kellis M."/>
            <person name="Gelbart W."/>
            <person name="Iyer V.N."/>
            <person name="Pollard D.A."/>
            <person name="Sackton T.B."/>
            <person name="Larracuente A.M."/>
            <person name="Singh N.D."/>
            <person name="Abad J.P."/>
            <person name="Abt D.N."/>
            <person name="Adryan B."/>
            <person name="Aguade M."/>
            <person name="Akashi H."/>
            <person name="Anderson W.W."/>
            <person name="Aquadro C.F."/>
            <person name="Ardell D.H."/>
            <person name="Arguello R."/>
            <person name="Artieri C.G."/>
            <person name="Barbash D.A."/>
            <person name="Barker D."/>
            <person name="Barsanti P."/>
            <person name="Batterham P."/>
            <person name="Batzoglou S."/>
            <person name="Begun D."/>
            <person name="Bhutkar A."/>
            <person name="Blanco E."/>
            <person name="Bosak S.A."/>
            <person name="Bradley R.K."/>
            <person name="Brand A.D."/>
            <person name="Brent M.R."/>
            <person name="Brooks A.N."/>
            <person name="Brown R.H."/>
            <person name="Butlin R.K."/>
            <person name="Caggese C."/>
            <person name="Calvi B.R."/>
            <person name="Bernardo de Carvalho A."/>
            <person name="Caspi A."/>
            <person name="Castrezana S."/>
            <person name="Celniker S.E."/>
            <person name="Chang J.L."/>
            <person name="Chapple C."/>
            <person name="Chatterji S."/>
            <person name="Chinwalla A."/>
            <person name="Civetta A."/>
            <person name="Clifton S.W."/>
            <person name="Comeron J.M."/>
            <person name="Costello J.C."/>
            <person name="Coyne J.A."/>
            <person name="Daub J."/>
            <person name="David R.G."/>
            <person name="Delcher A.L."/>
            <person name="Delehaunty K."/>
            <person name="Do C.B."/>
            <person name="Ebling H."/>
            <person name="Edwards K."/>
            <person name="Eickbush T."/>
            <person name="Evans J.D."/>
            <person name="Filipski A."/>
            <person name="Findeiss S."/>
            <person name="Freyhult E."/>
            <person name="Fulton L."/>
            <person name="Fulton R."/>
            <person name="Garcia A.C."/>
            <person name="Gardiner A."/>
            <person name="Garfield D.A."/>
            <person name="Garvin B.E."/>
            <person name="Gibson G."/>
            <person name="Gilbert D."/>
            <person name="Gnerre S."/>
            <person name="Godfrey J."/>
            <person name="Good R."/>
            <person name="Gotea V."/>
            <person name="Gravely B."/>
            <person name="Greenberg A.J."/>
            <person name="Griffiths-Jones S."/>
            <person name="Gross S."/>
            <person name="Guigo R."/>
            <person name="Gustafson E.A."/>
            <person name="Haerty W."/>
            <person name="Hahn M.W."/>
            <person name="Halligan D.L."/>
            <person name="Halpern A.L."/>
            <person name="Halter G.M."/>
            <person name="Han M.V."/>
            <person name="Heger A."/>
            <person name="Hillier L."/>
            <person name="Hinrichs A.S."/>
            <person name="Holmes I."/>
            <person name="Hoskins R.A."/>
            <person name="Hubisz M.J."/>
            <person name="Hultmark D."/>
            <person name="Huntley M.A."/>
            <person name="Jaffe D.B."/>
            <person name="Jagadeeshan S."/>
            <person name="Jeck W.R."/>
            <person name="Johnson J."/>
            <person name="Jones C.D."/>
            <person name="Jordan W.C."/>
            <person name="Karpen G.H."/>
            <person name="Kataoka E."/>
            <person name="Keightley P.D."/>
            <person name="Kheradpour P."/>
            <person name="Kirkness E.F."/>
            <person name="Koerich L.B."/>
            <person name="Kristiansen K."/>
            <person name="Kudrna D."/>
            <person name="Kulathinal R.J."/>
            <person name="Kumar S."/>
            <person name="Kwok R."/>
            <person name="Lander E."/>
            <person name="Langley C.H."/>
            <person name="Lapoint R."/>
            <person name="Lazzaro B.P."/>
            <person name="Lee S.J."/>
            <person name="Levesque L."/>
            <person name="Li R."/>
            <person name="Lin C.F."/>
            <person name="Lin M.F."/>
            <person name="Lindblad-Toh K."/>
            <person name="Llopart A."/>
            <person name="Long M."/>
            <person name="Low L."/>
            <person name="Lozovsky E."/>
            <person name="Lu J."/>
            <person name="Luo M."/>
            <person name="Machado C.A."/>
            <person name="Makalowski W."/>
            <person name="Marzo M."/>
            <person name="Matsuda M."/>
            <person name="Matzkin L."/>
            <person name="McAllister B."/>
            <person name="McBride C.S."/>
            <person name="McKernan B."/>
            <person name="McKernan K."/>
            <person name="Mendez-Lago M."/>
            <person name="Minx P."/>
            <person name="Mollenhauer M.U."/>
            <person name="Montooth K."/>
            <person name="Mount S.M."/>
            <person name="Mu X."/>
            <person name="Myers E."/>
            <person name="Negre B."/>
            <person name="Newfeld S."/>
            <person name="Nielsen R."/>
            <person name="Noor M.A."/>
            <person name="O'Grady P."/>
            <person name="Pachter L."/>
            <person name="Papaceit M."/>
            <person name="Parisi M.J."/>
            <person name="Parisi M."/>
            <person name="Parts L."/>
            <person name="Pedersen J.S."/>
            <person name="Pesole G."/>
            <person name="Phillippy A.M."/>
            <person name="Ponting C.P."/>
            <person name="Pop M."/>
            <person name="Porcelli D."/>
            <person name="Powell J.R."/>
            <person name="Prohaska S."/>
            <person name="Pruitt K."/>
            <person name="Puig M."/>
            <person name="Quesneville H."/>
            <person name="Ram K.R."/>
            <person name="Rand D."/>
            <person name="Rasmussen M.D."/>
            <person name="Reed L.K."/>
            <person name="Reenan R."/>
            <person name="Reily A."/>
            <person name="Remington K.A."/>
            <person name="Rieger T.T."/>
            <person name="Ritchie M.G."/>
            <person name="Robin C."/>
            <person name="Rogers Y.H."/>
            <person name="Rohde C."/>
            <person name="Rozas J."/>
            <person name="Rubenfield M.J."/>
            <person name="Ruiz A."/>
            <person name="Russo S."/>
            <person name="Salzberg S.L."/>
            <person name="Sanchez-Gracia A."/>
            <person name="Saranga D.J."/>
            <person name="Sato H."/>
            <person name="Schaeffer S.W."/>
            <person name="Schatz M.C."/>
            <person name="Schlenke T."/>
            <person name="Schwartz R."/>
            <person name="Segarra C."/>
            <person name="Singh R.S."/>
            <person name="Sirot L."/>
            <person name="Sirota M."/>
            <person name="Sisneros N.B."/>
            <person name="Smith C.D."/>
            <person name="Smith T.F."/>
            <person name="Spieth J."/>
            <person name="Stage D.E."/>
            <person name="Stark A."/>
            <person name="Stephan W."/>
            <person name="Strausberg R.L."/>
            <person name="Strempel S."/>
            <person name="Sturgill D."/>
            <person name="Sutton G."/>
            <person name="Sutton G.G."/>
            <person name="Tao W."/>
            <person name="Teichmann S."/>
            <person name="Tobari Y.N."/>
            <person name="Tomimura Y."/>
            <person name="Tsolas J.M."/>
            <person name="Valente V.L."/>
            <person name="Venter E."/>
            <person name="Venter J.C."/>
            <person name="Vicario S."/>
            <person name="Vieira F.G."/>
            <person name="Vilella A.J."/>
            <person name="Villasante A."/>
            <person name="Walenz B."/>
            <person name="Wang J."/>
            <person name="Wasserman M."/>
            <person name="Watts T."/>
            <person name="Wilson D."/>
            <person name="Wilson R.K."/>
            <person name="Wing R.A."/>
            <person name="Wolfner M.F."/>
            <person name="Wong A."/>
            <person name="Wong G.K."/>
            <person name="Wu C.I."/>
            <person name="Wu G."/>
            <person name="Yamamoto D."/>
            <person name="Yang H.P."/>
            <person name="Yang S.P."/>
            <person name="Yorke J.A."/>
            <person name="Yoshida K."/>
            <person name="Zdobnov E."/>
            <person name="Zhang P."/>
            <person name="Zhang Y."/>
            <person name="Zimin A.V."/>
            <person name="Baldwin J."/>
            <person name="Abdouelleil A."/>
            <person name="Abdulkadir J."/>
            <person name="Abebe A."/>
            <person name="Abera B."/>
            <person name="Abreu J."/>
            <person name="Acer S.C."/>
            <person name="Aftuck L."/>
            <person name="Alexander A."/>
            <person name="An P."/>
            <person name="Anderson E."/>
            <person name="Anderson S."/>
            <person name="Arachi H."/>
            <person name="Azer M."/>
            <person name="Bachantsang P."/>
            <person name="Barry A."/>
            <person name="Bayul T."/>
            <person name="Berlin A."/>
            <person name="Bessette D."/>
            <person name="Bloom T."/>
            <person name="Blye J."/>
            <person name="Boguslavskiy L."/>
            <person name="Bonnet C."/>
            <person name="Boukhgalter B."/>
            <person name="Bourzgui I."/>
            <person name="Brown A."/>
            <person name="Cahill P."/>
            <person name="Channer S."/>
            <person name="Cheshatsang Y."/>
            <person name="Chuda L."/>
            <person name="Citroen M."/>
            <person name="Collymore A."/>
            <person name="Cooke P."/>
            <person name="Costello M."/>
            <person name="D'Aco K."/>
            <person name="Daza R."/>
            <person name="De Haan G."/>
            <person name="DeGray S."/>
            <person name="DeMaso C."/>
            <person name="Dhargay N."/>
            <person name="Dooley K."/>
            <person name="Dooley E."/>
            <person name="Doricent M."/>
            <person name="Dorje P."/>
            <person name="Dorjee K."/>
            <person name="Dupes A."/>
            <person name="Elong R."/>
            <person name="Falk J."/>
            <person name="Farina A."/>
            <person name="Faro S."/>
            <person name="Ferguson D."/>
            <person name="Fisher S."/>
            <person name="Foley C.D."/>
            <person name="Franke A."/>
            <person name="Friedrich D."/>
            <person name="Gadbois L."/>
            <person name="Gearin G."/>
            <person name="Gearin C.R."/>
            <person name="Giannoukos G."/>
            <person name="Goode T."/>
            <person name="Graham J."/>
            <person name="Grandbois E."/>
            <person name="Grewal S."/>
            <person name="Gyaltsen K."/>
            <person name="Hafez N."/>
            <person name="Hagos B."/>
            <person name="Hall J."/>
            <person name="Henson C."/>
            <person name="Hollinger A."/>
            <person name="Honan T."/>
            <person name="Huard M.D."/>
            <person name="Hughes L."/>
            <person name="Hurhula B."/>
            <person name="Husby M.E."/>
            <person name="Kamat A."/>
            <person name="Kanga B."/>
            <person name="Kashin S."/>
            <person name="Khazanovich D."/>
            <person name="Kisner P."/>
            <person name="Lance K."/>
            <person name="Lara M."/>
            <person name="Lee W."/>
            <person name="Lennon N."/>
            <person name="Letendre F."/>
            <person name="LeVine R."/>
            <person name="Lipovsky A."/>
            <person name="Liu X."/>
            <person name="Liu J."/>
            <person name="Liu S."/>
            <person name="Lokyitsang T."/>
            <person name="Lokyitsang Y."/>
            <person name="Lubonja R."/>
            <person name="Lui A."/>
            <person name="MacDonald P."/>
            <person name="Magnisalis V."/>
            <person name="Maru K."/>
            <person name="Matthews C."/>
            <person name="McCusker W."/>
            <person name="McDonough S."/>
            <person name="Mehta T."/>
            <person name="Meldrim J."/>
            <person name="Meneus L."/>
            <person name="Mihai O."/>
            <person name="Mihalev A."/>
            <person name="Mihova T."/>
            <person name="Mittelman R."/>
            <person name="Mlenga V."/>
            <person name="Montmayeur A."/>
            <person name="Mulrain L."/>
            <person name="Navidi A."/>
            <person name="Naylor J."/>
            <person name="Negash T."/>
            <person name="Nguyen T."/>
            <person name="Nguyen N."/>
            <person name="Nicol R."/>
            <person name="Norbu C."/>
            <person name="Norbu N."/>
            <person name="Novod N."/>
            <person name="O'Neill B."/>
            <person name="Osman S."/>
            <person name="Markiewicz E."/>
            <person name="Oyono O.L."/>
            <person name="Patti C."/>
            <person name="Phunkhang P."/>
            <person name="Pierre F."/>
            <person name="Priest M."/>
            <person name="Raghuraman S."/>
            <person name="Rege F."/>
            <person name="Reyes R."/>
            <person name="Rise C."/>
            <person name="Rogov P."/>
            <person name="Ross K."/>
            <person name="Ryan E."/>
            <person name="Settipalli S."/>
            <person name="Shea T."/>
            <person name="Sherpa N."/>
            <person name="Shi L."/>
            <person name="Shih D."/>
            <person name="Sparrow T."/>
            <person name="Spaulding J."/>
            <person name="Stalker J."/>
            <person name="Stange-Thomann N."/>
            <person name="Stavropoulos S."/>
            <person name="Stone C."/>
            <person name="Strader C."/>
            <person name="Tesfaye S."/>
            <person name="Thomson T."/>
            <person name="Thoulutsang Y."/>
            <person name="Thoulutsang D."/>
            <person name="Topham K."/>
            <person name="Topping I."/>
            <person name="Tsamla T."/>
            <person name="Vassiliev H."/>
            <person name="Vo A."/>
            <person name="Wangchuk T."/>
            <person name="Wangdi T."/>
            <person name="Weiand M."/>
            <person name="Wilkinson J."/>
            <person name="Wilson A."/>
            <person name="Yadav S."/>
            <person name="Young G."/>
            <person name="Yu Q."/>
            <person name="Zembek L."/>
            <person name="Zhong D."/>
            <person name="Zimmer A."/>
            <person name="Zwirko Z."/>
            <person name="Jaffe D.B."/>
            <person name="Alvarez P."/>
            <person name="Brockman W."/>
            <person name="Butler J."/>
            <person name="Chin C."/>
            <person name="Gnerre S."/>
            <person name="Grabherr M."/>
            <person name="Kleber M."/>
            <person name="Mauceli E."/>
            <person name="MacCallum I."/>
        </authorList>
    </citation>
    <scope>NUCLEOTIDE SEQUENCE [LARGE SCALE GENOMIC DNA]</scope>
    <source>
        <strain evidence="3">Tucson 15287-2541.00</strain>
    </source>
</reference>
<gene>
    <name evidence="2" type="primary">Dgri\GH18565</name>
    <name evidence="2" type="ORF">Dgri_GH18565</name>
</gene>
<dbReference type="KEGG" id="dgr:6563405"/>
<keyword evidence="3" id="KW-1185">Reference proteome</keyword>